<dbReference type="InParanoid" id="A0A7J7D5D5"/>
<feature type="short sequence motif" description="LXXLL motif" evidence="5">
    <location>
        <begin position="417"/>
        <end position="421"/>
    </location>
</feature>
<dbReference type="PANTHER" id="PTHR31636">
    <property type="entry name" value="OSJNBA0084A10.13 PROTEIN-RELATED"/>
    <property type="match status" value="1"/>
</dbReference>
<organism evidence="7 8">
    <name type="scientific">Tripterygium wilfordii</name>
    <name type="common">Thunder God vine</name>
    <dbReference type="NCBI Taxonomy" id="458696"/>
    <lineage>
        <taxon>Eukaryota</taxon>
        <taxon>Viridiplantae</taxon>
        <taxon>Streptophyta</taxon>
        <taxon>Embryophyta</taxon>
        <taxon>Tracheophyta</taxon>
        <taxon>Spermatophyta</taxon>
        <taxon>Magnoliopsida</taxon>
        <taxon>eudicotyledons</taxon>
        <taxon>Gunneridae</taxon>
        <taxon>Pentapetalae</taxon>
        <taxon>rosids</taxon>
        <taxon>fabids</taxon>
        <taxon>Celastrales</taxon>
        <taxon>Celastraceae</taxon>
        <taxon>Tripterygium</taxon>
    </lineage>
</organism>
<comment type="subcellular location">
    <subcellularLocation>
        <location evidence="1">Nucleus</location>
    </subcellularLocation>
</comment>
<accession>A0A7J7D5D5</accession>
<dbReference type="InterPro" id="IPR005202">
    <property type="entry name" value="TF_GRAS"/>
</dbReference>
<evidence type="ECO:0000256" key="2">
    <source>
        <dbReference type="ARBA" id="ARBA00023015"/>
    </source>
</evidence>
<comment type="similarity">
    <text evidence="5">Belongs to the GRAS family.</text>
</comment>
<keyword evidence="4" id="KW-0539">Nucleus</keyword>
<dbReference type="Pfam" id="PF03514">
    <property type="entry name" value="GRAS"/>
    <property type="match status" value="1"/>
</dbReference>
<name>A0A7J7D5D5_TRIWF</name>
<comment type="caution">
    <text evidence="7">The sequence shown here is derived from an EMBL/GenBank/DDBJ whole genome shotgun (WGS) entry which is preliminary data.</text>
</comment>
<dbReference type="GO" id="GO:0005634">
    <property type="term" value="C:nucleus"/>
    <property type="evidence" value="ECO:0007669"/>
    <property type="project" value="UniProtKB-SubCell"/>
</dbReference>
<feature type="region of interest" description="Leucine repeat II (LRII)" evidence="5">
    <location>
        <begin position="367"/>
        <end position="399"/>
    </location>
</feature>
<keyword evidence="2" id="KW-0805">Transcription regulation</keyword>
<protein>
    <submittedName>
        <fullName evidence="7">Putative DELLA protein RGL2</fullName>
    </submittedName>
</protein>
<keyword evidence="8" id="KW-1185">Reference proteome</keyword>
<keyword evidence="3" id="KW-0804">Transcription</keyword>
<evidence type="ECO:0000313" key="7">
    <source>
        <dbReference type="EMBL" id="KAF5741521.1"/>
    </source>
</evidence>
<dbReference type="PROSITE" id="PS50985">
    <property type="entry name" value="GRAS"/>
    <property type="match status" value="1"/>
</dbReference>
<proteinExistence type="inferred from homology"/>
<comment type="caution">
    <text evidence="5">Lacks conserved residue(s) required for the propagation of feature annotation.</text>
</comment>
<dbReference type="EMBL" id="JAAARO010000010">
    <property type="protein sequence ID" value="KAF5741521.1"/>
    <property type="molecule type" value="Genomic_DNA"/>
</dbReference>
<evidence type="ECO:0000256" key="6">
    <source>
        <dbReference type="SAM" id="MobiDB-lite"/>
    </source>
</evidence>
<dbReference type="AlphaFoldDB" id="A0A7J7D5D5"/>
<feature type="compositionally biased region" description="Polar residues" evidence="6">
    <location>
        <begin position="94"/>
        <end position="106"/>
    </location>
</feature>
<dbReference type="Proteomes" id="UP000593562">
    <property type="component" value="Unassembled WGS sequence"/>
</dbReference>
<sequence length="596" mass="68043">MAEASHDMFSLTPFDFTIEVQGDHNPPFENYEKENVALKGKQDLFFEDLARQVENSTSCSGYGVLNQESGATEEPSQFIQQLGESFEFFPQPQPTQKTTNFLTSQTESDHQEPGNEITPPPSYSLLNLELLRNYLSGVKKLKGKQSGNTSNNEHHGKKISTEEIMRIAGARYIQFSDQMFDDYSMLMHPFGHALSGLSEEETRDVELTHLLLNAAEKVGSQQFERASSLLSRCEWIASQQGNSVQRIVHHFSVALRERIDRETGIFPKNSYLVQENISSNDGMGYELSMLKHHQELPFSQVMQFTTVQSLIENVGSAKRIHLIDLAIRSGVHWTAFMQALGERQQNPVQLLRITAIGSKEKSHLIEDVGQRLSSFAKSMDLPFSFKAVYVLDMNDIRQDMFEIRHDEALAIHSKLFLRTLLSRPICLENLMRVIKNLNPFIMVIQEVEANHNSPSFVNRFIEVLFFYSAYFDAFETCMDSGDEHRIRNEEILCSGIRNIVAMEGSERHARNVKLEVWRTFFARFKMVEVGFSESSLYQASLVAKQFPCGRSVNLHNNGKGLIVGWKGTPLHSVTAWKFGRERWRSFSKNNNSQNPK</sequence>
<feature type="region of interest" description="SAW" evidence="5">
    <location>
        <begin position="501"/>
        <end position="577"/>
    </location>
</feature>
<evidence type="ECO:0000256" key="5">
    <source>
        <dbReference type="PROSITE-ProRule" id="PRU01191"/>
    </source>
</evidence>
<feature type="region of interest" description="Disordered" evidence="6">
    <location>
        <begin position="91"/>
        <end position="122"/>
    </location>
</feature>
<reference evidence="7 8" key="1">
    <citation type="journal article" date="2020" name="Nat. Commun.">
        <title>Genome of Tripterygium wilfordii and identification of cytochrome P450 involved in triptolide biosynthesis.</title>
        <authorList>
            <person name="Tu L."/>
            <person name="Su P."/>
            <person name="Zhang Z."/>
            <person name="Gao L."/>
            <person name="Wang J."/>
            <person name="Hu T."/>
            <person name="Zhou J."/>
            <person name="Zhang Y."/>
            <person name="Zhao Y."/>
            <person name="Liu Y."/>
            <person name="Song Y."/>
            <person name="Tong Y."/>
            <person name="Lu Y."/>
            <person name="Yang J."/>
            <person name="Xu C."/>
            <person name="Jia M."/>
            <person name="Peters R.J."/>
            <person name="Huang L."/>
            <person name="Gao W."/>
        </authorList>
    </citation>
    <scope>NUCLEOTIDE SEQUENCE [LARGE SCALE GENOMIC DNA]</scope>
    <source>
        <strain evidence="8">cv. XIE 37</strain>
        <tissue evidence="7">Leaf</tissue>
    </source>
</reference>
<gene>
    <name evidence="7" type="ORF">HS088_TW10G00521</name>
</gene>
<evidence type="ECO:0000256" key="4">
    <source>
        <dbReference type="ARBA" id="ARBA00023242"/>
    </source>
</evidence>
<evidence type="ECO:0000256" key="1">
    <source>
        <dbReference type="ARBA" id="ARBA00004123"/>
    </source>
</evidence>
<evidence type="ECO:0000256" key="3">
    <source>
        <dbReference type="ARBA" id="ARBA00023163"/>
    </source>
</evidence>
<evidence type="ECO:0000313" key="8">
    <source>
        <dbReference type="Proteomes" id="UP000593562"/>
    </source>
</evidence>
<dbReference type="OrthoDB" id="770224at2759"/>